<evidence type="ECO:0000313" key="2">
    <source>
        <dbReference type="EMBL" id="VVB15584.1"/>
    </source>
</evidence>
<reference evidence="2" key="1">
    <citation type="submission" date="2019-07" db="EMBL/GenBank/DDBJ databases">
        <authorList>
            <person name="Dittberner H."/>
        </authorList>
    </citation>
    <scope>NUCLEOTIDE SEQUENCE [LARGE SCALE GENOMIC DNA]</scope>
</reference>
<evidence type="ECO:0000256" key="1">
    <source>
        <dbReference type="SAM" id="MobiDB-lite"/>
    </source>
</evidence>
<dbReference type="AlphaFoldDB" id="A0A565CPW3"/>
<dbReference type="EMBL" id="CABITT030000008">
    <property type="protein sequence ID" value="VVB15584.1"/>
    <property type="molecule type" value="Genomic_DNA"/>
</dbReference>
<comment type="caution">
    <text evidence="2">The sequence shown here is derived from an EMBL/GenBank/DDBJ whole genome shotgun (WGS) entry which is preliminary data.</text>
</comment>
<sequence length="103" mass="11693">MLDDDMIDEEYDNEQEELPPIDLGSFPNLVPPTMPIGSIPAPLYHGQPVFPYGPRQYGGNGIATNPWFPPYDLKQFMYDGFTSSNELRLDLALENMMLRNQIA</sequence>
<proteinExistence type="predicted"/>
<protein>
    <submittedName>
        <fullName evidence="2">Uncharacterized protein</fullName>
    </submittedName>
</protein>
<evidence type="ECO:0000313" key="3">
    <source>
        <dbReference type="Proteomes" id="UP000489600"/>
    </source>
</evidence>
<feature type="compositionally biased region" description="Acidic residues" evidence="1">
    <location>
        <begin position="1"/>
        <end position="19"/>
    </location>
</feature>
<gene>
    <name evidence="2" type="ORF">ANE_LOCUS26028</name>
</gene>
<organism evidence="2 3">
    <name type="scientific">Arabis nemorensis</name>
    <dbReference type="NCBI Taxonomy" id="586526"/>
    <lineage>
        <taxon>Eukaryota</taxon>
        <taxon>Viridiplantae</taxon>
        <taxon>Streptophyta</taxon>
        <taxon>Embryophyta</taxon>
        <taxon>Tracheophyta</taxon>
        <taxon>Spermatophyta</taxon>
        <taxon>Magnoliopsida</taxon>
        <taxon>eudicotyledons</taxon>
        <taxon>Gunneridae</taxon>
        <taxon>Pentapetalae</taxon>
        <taxon>rosids</taxon>
        <taxon>malvids</taxon>
        <taxon>Brassicales</taxon>
        <taxon>Brassicaceae</taxon>
        <taxon>Arabideae</taxon>
        <taxon>Arabis</taxon>
    </lineage>
</organism>
<name>A0A565CPW3_9BRAS</name>
<feature type="region of interest" description="Disordered" evidence="1">
    <location>
        <begin position="1"/>
        <end position="24"/>
    </location>
</feature>
<dbReference type="Proteomes" id="UP000489600">
    <property type="component" value="Unassembled WGS sequence"/>
</dbReference>
<keyword evidence="3" id="KW-1185">Reference proteome</keyword>
<accession>A0A565CPW3</accession>